<dbReference type="InterPro" id="IPR011010">
    <property type="entry name" value="DNA_brk_join_enz"/>
</dbReference>
<proteinExistence type="inferred from homology"/>
<dbReference type="InterPro" id="IPR013500">
    <property type="entry name" value="TopoI_cat_euk"/>
</dbReference>
<dbReference type="SUPFAM" id="SSF56349">
    <property type="entry name" value="DNA breaking-rejoining enzymes"/>
    <property type="match status" value="1"/>
</dbReference>
<dbReference type="Pfam" id="PF01028">
    <property type="entry name" value="Topoisom_I"/>
    <property type="match status" value="1"/>
</dbReference>
<evidence type="ECO:0000256" key="3">
    <source>
        <dbReference type="ARBA" id="ARBA00012891"/>
    </source>
</evidence>
<comment type="caution">
    <text evidence="9">The sequence shown here is derived from an EMBL/GenBank/DDBJ whole genome shotgun (WGS) entry which is preliminary data.</text>
</comment>
<name>A0A364JSG5_9HYPH</name>
<accession>A0A364JSG5</accession>
<keyword evidence="6 9" id="KW-0413">Isomerase</keyword>
<dbReference type="Pfam" id="PF21338">
    <property type="entry name" value="Top1B_N_bact"/>
    <property type="match status" value="1"/>
</dbReference>
<keyword evidence="10" id="KW-1185">Reference proteome</keyword>
<evidence type="ECO:0000259" key="7">
    <source>
        <dbReference type="Pfam" id="PF01028"/>
    </source>
</evidence>
<evidence type="ECO:0000256" key="2">
    <source>
        <dbReference type="ARBA" id="ARBA00006645"/>
    </source>
</evidence>
<evidence type="ECO:0000256" key="6">
    <source>
        <dbReference type="ARBA" id="ARBA00023235"/>
    </source>
</evidence>
<dbReference type="InterPro" id="IPR049331">
    <property type="entry name" value="Top1B_N_bact"/>
</dbReference>
<dbReference type="InterPro" id="IPR014711">
    <property type="entry name" value="TopoI_cat_a-hlx-sub_euk"/>
</dbReference>
<dbReference type="Proteomes" id="UP000249453">
    <property type="component" value="Unassembled WGS sequence"/>
</dbReference>
<evidence type="ECO:0000256" key="4">
    <source>
        <dbReference type="ARBA" id="ARBA00023029"/>
    </source>
</evidence>
<dbReference type="GO" id="GO:0003677">
    <property type="term" value="F:DNA binding"/>
    <property type="evidence" value="ECO:0007669"/>
    <property type="project" value="UniProtKB-KW"/>
</dbReference>
<dbReference type="Gene3D" id="3.30.66.10">
    <property type="entry name" value="DNA topoisomerase I domain"/>
    <property type="match status" value="1"/>
</dbReference>
<evidence type="ECO:0000256" key="1">
    <source>
        <dbReference type="ARBA" id="ARBA00000213"/>
    </source>
</evidence>
<keyword evidence="4" id="KW-0799">Topoisomerase</keyword>
<dbReference type="GO" id="GO:0003917">
    <property type="term" value="F:DNA topoisomerase type I (single strand cut, ATP-independent) activity"/>
    <property type="evidence" value="ECO:0007669"/>
    <property type="project" value="UniProtKB-EC"/>
</dbReference>
<sequence length="351" mass="40076">MLAFSTVMASDPIRSDELVHVSDTDPGIRRLPWGRGFRYVRSDGEPVTADDRQRIQMLAIPPAWQDVWICADKRGHLQATGRDARGRKQYRYHPVWMAMQGETKFSSLAQFARSLSPLRQAVETDLRRRTLCREKVRATVIWLMDRRLVRIGNSTYARDNKSFGVTTLRSRHLKIDGGQPRLVFTGKSGKMWSLSIDDKRISRIIRSIHELPGQHLFQYTDEDGHRRPISSQDVNEYLREAMKADFTSKHFRTWAATAMALNALSTISPPSSDAAQRRILNAEIDKVAHALGNTRAVCRNSYIHPAIFEHWAAGSLTDEVQAASTLRVIAPKLTQAERRTLKWLTYLDARI</sequence>
<feature type="domain" description="DNA topoisomerase I catalytic core eukaryotic-type" evidence="7">
    <location>
        <begin position="100"/>
        <end position="307"/>
    </location>
</feature>
<evidence type="ECO:0000313" key="10">
    <source>
        <dbReference type="Proteomes" id="UP000249453"/>
    </source>
</evidence>
<reference evidence="9 10" key="1">
    <citation type="submission" date="2018-06" db="EMBL/GenBank/DDBJ databases">
        <title>Genomic Encyclopedia of Type Strains, Phase IV (KMG-IV): sequencing the most valuable type-strain genomes for metagenomic binning, comparative biology and taxonomic classification.</title>
        <authorList>
            <person name="Goeker M."/>
        </authorList>
    </citation>
    <scope>NUCLEOTIDE SEQUENCE [LARGE SCALE GENOMIC DNA]</scope>
    <source>
        <strain evidence="9 10">DSM 26720</strain>
    </source>
</reference>
<dbReference type="InterPro" id="IPR001631">
    <property type="entry name" value="TopoI"/>
</dbReference>
<evidence type="ECO:0000256" key="5">
    <source>
        <dbReference type="ARBA" id="ARBA00023125"/>
    </source>
</evidence>
<protein>
    <recommendedName>
        <fullName evidence="3">DNA topoisomerase</fullName>
        <ecNumber evidence="3">5.6.2.1</ecNumber>
    </recommendedName>
</protein>
<dbReference type="Gene3D" id="1.10.132.120">
    <property type="match status" value="1"/>
</dbReference>
<dbReference type="EC" id="5.6.2.1" evidence="3"/>
<dbReference type="RefSeq" id="WP_245412686.1">
    <property type="nucleotide sequence ID" value="NZ_JBHEEY010000006.1"/>
</dbReference>
<organism evidence="9 10">
    <name type="scientific">Falsochrobactrum ovis</name>
    <dbReference type="NCBI Taxonomy" id="1293442"/>
    <lineage>
        <taxon>Bacteria</taxon>
        <taxon>Pseudomonadati</taxon>
        <taxon>Pseudomonadota</taxon>
        <taxon>Alphaproteobacteria</taxon>
        <taxon>Hyphomicrobiales</taxon>
        <taxon>Brucellaceae</taxon>
        <taxon>Falsochrobactrum</taxon>
    </lineage>
</organism>
<dbReference type="GO" id="GO:0006265">
    <property type="term" value="P:DNA topological change"/>
    <property type="evidence" value="ECO:0007669"/>
    <property type="project" value="InterPro"/>
</dbReference>
<dbReference type="AlphaFoldDB" id="A0A364JSG5"/>
<evidence type="ECO:0000313" key="9">
    <source>
        <dbReference type="EMBL" id="RAK25772.1"/>
    </source>
</evidence>
<gene>
    <name evidence="9" type="ORF">C7374_11917</name>
</gene>
<dbReference type="InterPro" id="IPR035447">
    <property type="entry name" value="DNA_topo_I_N_sf"/>
</dbReference>
<keyword evidence="5" id="KW-0238">DNA-binding</keyword>
<comment type="similarity">
    <text evidence="2">Belongs to the type IB topoisomerase family.</text>
</comment>
<comment type="catalytic activity">
    <reaction evidence="1">
        <text>ATP-independent breakage of single-stranded DNA, followed by passage and rejoining.</text>
        <dbReference type="EC" id="5.6.2.1"/>
    </reaction>
</comment>
<dbReference type="PROSITE" id="PS52038">
    <property type="entry name" value="TOPO_IB_2"/>
    <property type="match status" value="1"/>
</dbReference>
<evidence type="ECO:0000259" key="8">
    <source>
        <dbReference type="Pfam" id="PF21338"/>
    </source>
</evidence>
<dbReference type="PRINTS" id="PR00416">
    <property type="entry name" value="EUTPISMRASEI"/>
</dbReference>
<feature type="domain" description="DNA topoisomerase IB N-terminal" evidence="8">
    <location>
        <begin position="36"/>
        <end position="83"/>
    </location>
</feature>
<dbReference type="EMBL" id="QLMK01000019">
    <property type="protein sequence ID" value="RAK25772.1"/>
    <property type="molecule type" value="Genomic_DNA"/>
</dbReference>
<dbReference type="Gene3D" id="3.90.15.10">
    <property type="entry name" value="Topoisomerase I, Chain A, domain 3"/>
    <property type="match status" value="1"/>
</dbReference>
<dbReference type="SUPFAM" id="SSF55869">
    <property type="entry name" value="DNA topoisomerase I domain"/>
    <property type="match status" value="1"/>
</dbReference>